<feature type="non-terminal residue" evidence="1">
    <location>
        <position position="96"/>
    </location>
</feature>
<accession>X1CDE9</accession>
<evidence type="ECO:0000313" key="1">
    <source>
        <dbReference type="EMBL" id="GAG82276.1"/>
    </source>
</evidence>
<organism evidence="1">
    <name type="scientific">marine sediment metagenome</name>
    <dbReference type="NCBI Taxonomy" id="412755"/>
    <lineage>
        <taxon>unclassified sequences</taxon>
        <taxon>metagenomes</taxon>
        <taxon>ecological metagenomes</taxon>
    </lineage>
</organism>
<proteinExistence type="predicted"/>
<name>X1CDE9_9ZZZZ</name>
<dbReference type="EMBL" id="BART01019129">
    <property type="protein sequence ID" value="GAG82276.1"/>
    <property type="molecule type" value="Genomic_DNA"/>
</dbReference>
<comment type="caution">
    <text evidence="1">The sequence shown here is derived from an EMBL/GenBank/DDBJ whole genome shotgun (WGS) entry which is preliminary data.</text>
</comment>
<dbReference type="AlphaFoldDB" id="X1CDE9"/>
<reference evidence="1" key="1">
    <citation type="journal article" date="2014" name="Front. Microbiol.">
        <title>High frequency of phylogenetically diverse reductive dehalogenase-homologous genes in deep subseafloor sedimentary metagenomes.</title>
        <authorList>
            <person name="Kawai M."/>
            <person name="Futagami T."/>
            <person name="Toyoda A."/>
            <person name="Takaki Y."/>
            <person name="Nishi S."/>
            <person name="Hori S."/>
            <person name="Arai W."/>
            <person name="Tsubouchi T."/>
            <person name="Morono Y."/>
            <person name="Uchiyama I."/>
            <person name="Ito T."/>
            <person name="Fujiyama A."/>
            <person name="Inagaki F."/>
            <person name="Takami H."/>
        </authorList>
    </citation>
    <scope>NUCLEOTIDE SEQUENCE</scope>
    <source>
        <strain evidence="1">Expedition CK06-06</strain>
    </source>
</reference>
<sequence>MKKTLLIVLLLCSLAACDSKRQELVDPEIVERDGLIYLAGSTEPLTADVVNRDENGQLRSQHTFIDGKLEGFVRLWHENGLGCWRVWVLTFTPMKQ</sequence>
<dbReference type="PROSITE" id="PS51257">
    <property type="entry name" value="PROKAR_LIPOPROTEIN"/>
    <property type="match status" value="1"/>
</dbReference>
<protein>
    <submittedName>
        <fullName evidence="1">Uncharacterized protein</fullName>
    </submittedName>
</protein>
<gene>
    <name evidence="1" type="ORF">S01H4_35892</name>
</gene>